<feature type="domain" description="YdbS-like PH" evidence="2">
    <location>
        <begin position="389"/>
        <end position="464"/>
    </location>
</feature>
<keyword evidence="1" id="KW-1133">Transmembrane helix</keyword>
<feature type="domain" description="YdbS-like PH" evidence="2">
    <location>
        <begin position="70"/>
        <end position="140"/>
    </location>
</feature>
<evidence type="ECO:0000313" key="3">
    <source>
        <dbReference type="EMBL" id="MFC0049841.1"/>
    </source>
</evidence>
<name>A0ABV6BG40_9GAMM</name>
<protein>
    <submittedName>
        <fullName evidence="3">PH domain-containing protein</fullName>
    </submittedName>
</protein>
<keyword evidence="4" id="KW-1185">Reference proteome</keyword>
<comment type="caution">
    <text evidence="3">The sequence shown here is derived from an EMBL/GenBank/DDBJ whole genome shotgun (WGS) entry which is preliminary data.</text>
</comment>
<feature type="transmembrane region" description="Helical" evidence="1">
    <location>
        <begin position="213"/>
        <end position="240"/>
    </location>
</feature>
<feature type="transmembrane region" description="Helical" evidence="1">
    <location>
        <begin position="163"/>
        <end position="183"/>
    </location>
</feature>
<sequence length="471" mass="53876">MQPDSAQETSPWQRVSAWALLPLLAKSAWEFFGLILGGAVLSSRDKYAAYMPYVLAVLALLVLGRALIGWRFSRFRVTAQGIELEKGLLHKEKLLLPQARVQELQVKQPIYFRPLRLYAASLDSAGSKKQEFALTGLSEAQLTLLQGQTTSAPASGSTPFYRIWLATLYNAYLWLPLAAVFGMSQQFKDAKAVQWLFDTSQVLLQQYDIQHNLLLQLFSGLMVLALVALVLALMALIWLYPQHLQRDGRKLQLTQGSVLKKSLRISAKRVQLVQVNQPWLARLFGHYSLMFHGFASNQQQSKFVLLGQTAPELDAQLQAQQLLPLPEVQSADLQKFVPVYFRRQAWWSGLGLLVVIALLWQSNIPPLWFKALVSLVLSSWWLLELWLNYRWHGYRLQDNVLYLWQGGFSRRWYMLPLTQVQQVRLQQTAFFQRHQMVRLQLQTANGNLTLAAIPNAEAQQLYTQVLALQYP</sequence>
<proteinExistence type="predicted"/>
<evidence type="ECO:0000259" key="2">
    <source>
        <dbReference type="Pfam" id="PF03703"/>
    </source>
</evidence>
<reference evidence="3 4" key="1">
    <citation type="submission" date="2024-09" db="EMBL/GenBank/DDBJ databases">
        <authorList>
            <person name="Sun Q."/>
            <person name="Mori K."/>
        </authorList>
    </citation>
    <scope>NUCLEOTIDE SEQUENCE [LARGE SCALE GENOMIC DNA]</scope>
    <source>
        <strain evidence="3 4">KCTC 23315</strain>
    </source>
</reference>
<dbReference type="PANTHER" id="PTHR34473:SF2">
    <property type="entry name" value="UPF0699 TRANSMEMBRANE PROTEIN YDBT"/>
    <property type="match status" value="1"/>
</dbReference>
<dbReference type="InterPro" id="IPR005182">
    <property type="entry name" value="YdbS-like_PH"/>
</dbReference>
<keyword evidence="1" id="KW-0472">Membrane</keyword>
<evidence type="ECO:0000256" key="1">
    <source>
        <dbReference type="SAM" id="Phobius"/>
    </source>
</evidence>
<evidence type="ECO:0000313" key="4">
    <source>
        <dbReference type="Proteomes" id="UP001589813"/>
    </source>
</evidence>
<dbReference type="RefSeq" id="WP_377246462.1">
    <property type="nucleotide sequence ID" value="NZ_JBHLXP010000004.1"/>
</dbReference>
<feature type="transmembrane region" description="Helical" evidence="1">
    <location>
        <begin position="20"/>
        <end position="41"/>
    </location>
</feature>
<feature type="transmembrane region" description="Helical" evidence="1">
    <location>
        <begin position="367"/>
        <end position="387"/>
    </location>
</feature>
<dbReference type="Proteomes" id="UP001589813">
    <property type="component" value="Unassembled WGS sequence"/>
</dbReference>
<feature type="transmembrane region" description="Helical" evidence="1">
    <location>
        <begin position="47"/>
        <end position="68"/>
    </location>
</feature>
<gene>
    <name evidence="3" type="ORF">ACFFJP_16190</name>
</gene>
<dbReference type="EMBL" id="JBHLXP010000004">
    <property type="protein sequence ID" value="MFC0049841.1"/>
    <property type="molecule type" value="Genomic_DNA"/>
</dbReference>
<dbReference type="Pfam" id="PF03703">
    <property type="entry name" value="bPH_2"/>
    <property type="match status" value="2"/>
</dbReference>
<dbReference type="PANTHER" id="PTHR34473">
    <property type="entry name" value="UPF0699 TRANSMEMBRANE PROTEIN YDBS"/>
    <property type="match status" value="1"/>
</dbReference>
<organism evidence="3 4">
    <name type="scientific">Rheinheimera tilapiae</name>
    <dbReference type="NCBI Taxonomy" id="875043"/>
    <lineage>
        <taxon>Bacteria</taxon>
        <taxon>Pseudomonadati</taxon>
        <taxon>Pseudomonadota</taxon>
        <taxon>Gammaproteobacteria</taxon>
        <taxon>Chromatiales</taxon>
        <taxon>Chromatiaceae</taxon>
        <taxon>Rheinheimera</taxon>
    </lineage>
</organism>
<feature type="transmembrane region" description="Helical" evidence="1">
    <location>
        <begin position="345"/>
        <end position="361"/>
    </location>
</feature>
<accession>A0ABV6BG40</accession>
<keyword evidence="1" id="KW-0812">Transmembrane</keyword>